<proteinExistence type="predicted"/>
<evidence type="ECO:0000256" key="3">
    <source>
        <dbReference type="SAM" id="MobiDB-lite"/>
    </source>
</evidence>
<sequence>MERDLDPEDWLLAQAARLVPRYMDISHDMGWAEAFVLDGDSLLLHSLLGAPGTRVDVGQPLAAVYRAECRLKMLLDRGCRFVVLLSPALAAAWAADDPAAAALRAVFTRHMSALAWRRDGLRVAECDPGSPEWQRLLDELKPRYVMVADMVDEESSRQLAGRDGDEGGGTGAAAARRPLARVRRGLLAAAYLYLLARRDLVFLGGLQANSHSVFGYLLRASYAHRLLAEEGPAVSAAAAALLPGLIGSHGVSRRGGVGGSAASVGGCDDAGRGAVAIKGEVRCGGSQNVSCGGGEGQDAREGALVRALLSQSASPREALGGACAARAAAAGSAAASSLGGVGAEDYGQEAPTAAGVVAEAAAARAAWPWLSRVWALHCVLLDWLSLESRALPVATALRSDPGAARMTRQLLMPFARAALASAPEWVAPAFSTAEGAPPPDRPHPPQLREADAPEEDGQLRALAELVDPWDTGLFFAVAISLLNGGTSAASALLAALPPDGAGRRAAAVLAAVDALAAGADVAQLLSAVREPPKLTAAALVPPPEATEVWGAAAAAAARAAASEGARHGALQRRLGEEICIRQQAALALAGSCDLVSELRAALERGDADSSIPLLSGPSACAAAEGHGETANGDSVERSGAAPPLAGGRFAAVQRPWQERYHWHIRTDLKPFFMLEAKADLDMEAQRKQLLRMKPHQLASRKFSRFMTRDEAGALSGLLEAARAEADTKAREELLRRALRIADKAMSHWATRQKQARTGGFPGCRPSAKCGAADAGEWCRAEAFSARAMNRMVLSLQGGFYDSGGGSKRGAAITAAAQLAEEETEAGGVAKRGGGGGGGRTGKGGKSSADHIRRDNAARLAALDAERDLCSWRLTALRSVDSALDAPTETALARAAEAVDGFAAAATTPAGAAHAAAARLVVAHVWLRRAAKGTAKGGGGSSGGGVPSRLEAPLRLLLLAVQRALALPRRQQAEPVDLPKGTDGGGGPAAPLAVAAAAARAAGFGDLASCLMQALPPRAAEQADAAAGAASDGRGGGTKKGKGKEGAPKESKEGFKKKDKGPGKGKSQEVAAAGGPHRSLQPKLKAIDWDAVGWRPPSAERLQLLLVPHLLPRERGGERDGRVAFVPDAWQRRLLDTVDAA</sequence>
<evidence type="ECO:0000313" key="5">
    <source>
        <dbReference type="EMBL" id="KIZ06151.1"/>
    </source>
</evidence>
<feature type="region of interest" description="Disordered" evidence="3">
    <location>
        <begin position="822"/>
        <end position="850"/>
    </location>
</feature>
<evidence type="ECO:0000256" key="1">
    <source>
        <dbReference type="ARBA" id="ARBA00022801"/>
    </source>
</evidence>
<dbReference type="Proteomes" id="UP000054498">
    <property type="component" value="Unassembled WGS sequence"/>
</dbReference>
<feature type="compositionally biased region" description="Gly residues" evidence="3">
    <location>
        <begin position="829"/>
        <end position="844"/>
    </location>
</feature>
<reference evidence="5 6" key="1">
    <citation type="journal article" date="2013" name="BMC Genomics">
        <title>Reconstruction of the lipid metabolism for the microalga Monoraphidium neglectum from its genome sequence reveals characteristics suitable for biofuel production.</title>
        <authorList>
            <person name="Bogen C."/>
            <person name="Al-Dilaimi A."/>
            <person name="Albersmeier A."/>
            <person name="Wichmann J."/>
            <person name="Grundmann M."/>
            <person name="Rupp O."/>
            <person name="Lauersen K.J."/>
            <person name="Blifernez-Klassen O."/>
            <person name="Kalinowski J."/>
            <person name="Goesmann A."/>
            <person name="Mussgnug J.H."/>
            <person name="Kruse O."/>
        </authorList>
    </citation>
    <scope>NUCLEOTIDE SEQUENCE [LARGE SCALE GENOMIC DNA]</scope>
    <source>
        <strain evidence="5 6">SAG 48.87</strain>
    </source>
</reference>
<keyword evidence="2" id="KW-0067">ATP-binding</keyword>
<feature type="domain" description="ATP-dependent RNA helicase DDX60 PIN-like" evidence="4">
    <location>
        <begin position="22"/>
        <end position="150"/>
    </location>
</feature>
<gene>
    <name evidence="5" type="ORF">MNEG_1816</name>
</gene>
<feature type="region of interest" description="Disordered" evidence="3">
    <location>
        <begin position="621"/>
        <end position="642"/>
    </location>
</feature>
<dbReference type="PANTHER" id="PTHR44533:SF4">
    <property type="entry name" value="DEAD_H RNA HELICASE, PUTATIVE-RELATED"/>
    <property type="match status" value="1"/>
</dbReference>
<feature type="compositionally biased region" description="Basic and acidic residues" evidence="3">
    <location>
        <begin position="440"/>
        <end position="451"/>
    </location>
</feature>
<dbReference type="RefSeq" id="XP_013905170.1">
    <property type="nucleotide sequence ID" value="XM_014049716.1"/>
</dbReference>
<keyword evidence="2" id="KW-0547">Nucleotide-binding</keyword>
<feature type="region of interest" description="Disordered" evidence="3">
    <location>
        <begin position="430"/>
        <end position="453"/>
    </location>
</feature>
<dbReference type="Pfam" id="PF23002">
    <property type="entry name" value="PIN-like_DDX60"/>
    <property type="match status" value="1"/>
</dbReference>
<dbReference type="AlphaFoldDB" id="A0A0D2NP09"/>
<dbReference type="KEGG" id="mng:MNEG_1816"/>
<keyword evidence="1" id="KW-0378">Hydrolase</keyword>
<dbReference type="GO" id="GO:0016787">
    <property type="term" value="F:hydrolase activity"/>
    <property type="evidence" value="ECO:0007669"/>
    <property type="project" value="UniProtKB-KW"/>
</dbReference>
<feature type="region of interest" description="Disordered" evidence="3">
    <location>
        <begin position="1022"/>
        <end position="1082"/>
    </location>
</feature>
<keyword evidence="2" id="KW-0347">Helicase</keyword>
<dbReference type="GeneID" id="25734694"/>
<evidence type="ECO:0000313" key="6">
    <source>
        <dbReference type="Proteomes" id="UP000054498"/>
    </source>
</evidence>
<dbReference type="InterPro" id="IPR055124">
    <property type="entry name" value="PIN-like_DDX60"/>
</dbReference>
<dbReference type="GO" id="GO:0005737">
    <property type="term" value="C:cytoplasm"/>
    <property type="evidence" value="ECO:0007669"/>
    <property type="project" value="TreeGrafter"/>
</dbReference>
<dbReference type="EMBL" id="KK100409">
    <property type="protein sequence ID" value="KIZ06151.1"/>
    <property type="molecule type" value="Genomic_DNA"/>
</dbReference>
<feature type="compositionally biased region" description="Low complexity" evidence="3">
    <location>
        <begin position="1022"/>
        <end position="1031"/>
    </location>
</feature>
<evidence type="ECO:0000259" key="4">
    <source>
        <dbReference type="Pfam" id="PF23002"/>
    </source>
</evidence>
<feature type="compositionally biased region" description="Basic and acidic residues" evidence="3">
    <location>
        <begin position="1042"/>
        <end position="1061"/>
    </location>
</feature>
<dbReference type="PANTHER" id="PTHR44533">
    <property type="entry name" value="DEAD/H RNA HELICASE, PUTATIVE-RELATED"/>
    <property type="match status" value="1"/>
</dbReference>
<dbReference type="GO" id="GO:0004386">
    <property type="term" value="F:helicase activity"/>
    <property type="evidence" value="ECO:0007669"/>
    <property type="project" value="UniProtKB-KW"/>
</dbReference>
<organism evidence="5 6">
    <name type="scientific">Monoraphidium neglectum</name>
    <dbReference type="NCBI Taxonomy" id="145388"/>
    <lineage>
        <taxon>Eukaryota</taxon>
        <taxon>Viridiplantae</taxon>
        <taxon>Chlorophyta</taxon>
        <taxon>core chlorophytes</taxon>
        <taxon>Chlorophyceae</taxon>
        <taxon>CS clade</taxon>
        <taxon>Sphaeropleales</taxon>
        <taxon>Selenastraceae</taxon>
        <taxon>Monoraphidium</taxon>
    </lineage>
</organism>
<name>A0A0D2NP09_9CHLO</name>
<keyword evidence="6" id="KW-1185">Reference proteome</keyword>
<dbReference type="InterPro" id="IPR052431">
    <property type="entry name" value="SKI2_subfamily_helicases"/>
</dbReference>
<accession>A0A0D2NP09</accession>
<protein>
    <recommendedName>
        <fullName evidence="4">ATP-dependent RNA helicase DDX60 PIN-like domain-containing protein</fullName>
    </recommendedName>
</protein>
<evidence type="ECO:0000256" key="2">
    <source>
        <dbReference type="ARBA" id="ARBA00022806"/>
    </source>
</evidence>